<feature type="region of interest" description="Disordered" evidence="1">
    <location>
        <begin position="340"/>
        <end position="360"/>
    </location>
</feature>
<organism evidence="3 4">
    <name type="scientific">Petromyzon marinus</name>
    <name type="common">Sea lamprey</name>
    <dbReference type="NCBI Taxonomy" id="7757"/>
    <lineage>
        <taxon>Eukaryota</taxon>
        <taxon>Metazoa</taxon>
        <taxon>Chordata</taxon>
        <taxon>Craniata</taxon>
        <taxon>Vertebrata</taxon>
        <taxon>Cyclostomata</taxon>
        <taxon>Hyperoartia</taxon>
        <taxon>Petromyzontiformes</taxon>
        <taxon>Petromyzontidae</taxon>
        <taxon>Petromyzon</taxon>
    </lineage>
</organism>
<dbReference type="Pfam" id="PF15439">
    <property type="entry name" value="NYAP_N"/>
    <property type="match status" value="1"/>
</dbReference>
<reference evidence="4" key="1">
    <citation type="submission" date="2025-08" db="UniProtKB">
        <authorList>
            <consortium name="RefSeq"/>
        </authorList>
    </citation>
    <scope>IDENTIFICATION</scope>
    <source>
        <tissue evidence="4">Sperm</tissue>
    </source>
</reference>
<dbReference type="InterPro" id="IPR039482">
    <property type="entry name" value="NYAP_N"/>
</dbReference>
<feature type="region of interest" description="Disordered" evidence="1">
    <location>
        <begin position="264"/>
        <end position="307"/>
    </location>
</feature>
<dbReference type="InterPro" id="IPR052838">
    <property type="entry name" value="Myosin-XVI"/>
</dbReference>
<feature type="region of interest" description="Disordered" evidence="1">
    <location>
        <begin position="521"/>
        <end position="543"/>
    </location>
</feature>
<feature type="compositionally biased region" description="Polar residues" evidence="1">
    <location>
        <begin position="1027"/>
        <end position="1036"/>
    </location>
</feature>
<evidence type="ECO:0000313" key="3">
    <source>
        <dbReference type="Proteomes" id="UP001318040"/>
    </source>
</evidence>
<feature type="region of interest" description="Disordered" evidence="1">
    <location>
        <begin position="848"/>
        <end position="872"/>
    </location>
</feature>
<evidence type="ECO:0000313" key="4">
    <source>
        <dbReference type="RefSeq" id="XP_032828037.1"/>
    </source>
</evidence>
<accession>A0AAJ7XBF7</accession>
<feature type="compositionally biased region" description="Gly residues" evidence="1">
    <location>
        <begin position="60"/>
        <end position="71"/>
    </location>
</feature>
<gene>
    <name evidence="4" type="primary">LOC116952614</name>
</gene>
<feature type="region of interest" description="Disordered" evidence="1">
    <location>
        <begin position="442"/>
        <end position="501"/>
    </location>
</feature>
<evidence type="ECO:0000256" key="1">
    <source>
        <dbReference type="SAM" id="MobiDB-lite"/>
    </source>
</evidence>
<feature type="compositionally biased region" description="Basic residues" evidence="1">
    <location>
        <begin position="1078"/>
        <end position="1089"/>
    </location>
</feature>
<feature type="region of interest" description="Disordered" evidence="1">
    <location>
        <begin position="58"/>
        <end position="96"/>
    </location>
</feature>
<evidence type="ECO:0000259" key="2">
    <source>
        <dbReference type="Pfam" id="PF15439"/>
    </source>
</evidence>
<dbReference type="AlphaFoldDB" id="A0AAJ7XBF7"/>
<sequence length="1089" mass="112896">MSEYDYPNTSSSAGCVRLLPVPWQSEHLAEICHQLHRKVVICQKAVRRFIARQRLRQRVSGGGGGGGGGGKQWAAVTPTKDGHGAPPPSASEGGSGRRFYRKLRAMHGGGGGGGGGCHPHDCSCALEGVKSGAARHKLAARDCRVAAATAAATVPEKGLCSCDHRRGLALPFSFPPFGFAAASSAVPSPAAGARPPGRTRAAALAVSPRPSRAYPQMFLPHPCGPPAGPKSAAAAAMTAAALEHRHRPRRCCSTGPALCYEIGPPDGTDGGAGRPGDQKPCADDDDYITKRRIPPPKPKRNPSTRLSGLYGARSTALALPSRPASTPVILERSWARPGHTALKDHHHRRRDDDDEDDDGEPVYIEMVGEFGRDAEQQEEEDTAAAAATTPAAAGTPASRPEQVESEYEEMKYYPVCFSTLPEPADPAKRGAFGLPCYRRPHPHGHAEATKGAEGSGGDGTRSGPRGELANRIPPPFPELQPHRPPLLSLPPEPASAPSAATAAACPSASAFVDVADAKQGGAPGASAGYARPPPGPSRELEAPGKELKDAEREVCAPLSRGTLSGVERPCPAPALPPLLLPPPPSSKPPCKPGHVGLCLPGHGQAPKSSAPEISDATSPKMPLGHHHHPKSHCYPAPAAAATAAVTHAGGYGAQAQVSSQVKATAVEAKAYDAKAACPRIHRPQEAAGAHAPHVPKAQSLKSCQVKAQTFPQPHGAYKPASSQAKLQDYARARPPAYSQAHQPPNYAQATSEIYTLAQSLAFCRVQSQTCTKFQSMAPQANSHRPCVQTQFSVPPAAKAQPGSSQQPNHHRYFCQETHITTYSRGTPHATGGSKSHTVPPHAKLGSAAWTSAQAAGNPRAAQAEAQARTRAQATATATAGVGAAAGTGGGGSGQNQQGGCVRAQHTQTYPQSRAHGDARFGYRQQHHSAVAAGGRPLTSPLDDLAFVLVTGRPALRSSPAGKQLNASVEDICDRLNGNVRVEGEHRTATPGVGRHSTATATVTTVVTAAAAAAATATTTTTKTTTADSRANNSNIHPSPDPAAGTAESRVRGHVTGPPSVASTPRPLPSSASSSNLHPCRRRPHSQPLP</sequence>
<keyword evidence="3" id="KW-1185">Reference proteome</keyword>
<feature type="compositionally biased region" description="Pro residues" evidence="1">
    <location>
        <begin position="472"/>
        <end position="494"/>
    </location>
</feature>
<dbReference type="PANTHER" id="PTHR47335:SF1">
    <property type="entry name" value="UNCONVENTIONAL MYOSIN-XVI"/>
    <property type="match status" value="1"/>
</dbReference>
<name>A0AAJ7XBF7_PETMA</name>
<feature type="compositionally biased region" description="Low complexity" evidence="1">
    <location>
        <begin position="852"/>
        <end position="872"/>
    </location>
</feature>
<dbReference type="KEGG" id="pmrn:116952614"/>
<feature type="compositionally biased region" description="Low complexity" evidence="1">
    <location>
        <begin position="383"/>
        <end position="397"/>
    </location>
</feature>
<feature type="region of interest" description="Disordered" evidence="1">
    <location>
        <begin position="373"/>
        <end position="406"/>
    </location>
</feature>
<feature type="compositionally biased region" description="Basic residues" evidence="1">
    <location>
        <begin position="290"/>
        <end position="302"/>
    </location>
</feature>
<feature type="domain" description="Neuronal tyrosine-phosphorylated phosphoinositide-3-kinase adapter N-terminal" evidence="2">
    <location>
        <begin position="278"/>
        <end position="502"/>
    </location>
</feature>
<feature type="compositionally biased region" description="Low complexity" evidence="1">
    <location>
        <begin position="1016"/>
        <end position="1026"/>
    </location>
</feature>
<protein>
    <submittedName>
        <fullName evidence="4">Pneumococcal serine-rich repeat protein-like</fullName>
    </submittedName>
</protein>
<feature type="region of interest" description="Disordered" evidence="1">
    <location>
        <begin position="598"/>
        <end position="630"/>
    </location>
</feature>
<dbReference type="RefSeq" id="XP_032828037.1">
    <property type="nucleotide sequence ID" value="XM_032972146.1"/>
</dbReference>
<feature type="region of interest" description="Disordered" evidence="1">
    <location>
        <begin position="1016"/>
        <end position="1089"/>
    </location>
</feature>
<dbReference type="Proteomes" id="UP001318040">
    <property type="component" value="Chromosome 47"/>
</dbReference>
<proteinExistence type="predicted"/>
<dbReference type="PANTHER" id="PTHR47335">
    <property type="entry name" value="UNCONVENTIONAL MYOSIN-XVI"/>
    <property type="match status" value="1"/>
</dbReference>